<dbReference type="AlphaFoldDB" id="A0A834YMG3"/>
<dbReference type="PANTHER" id="PTHR24121">
    <property type="entry name" value="NO MECHANORECEPTOR POTENTIAL C, ISOFORM D-RELATED"/>
    <property type="match status" value="1"/>
</dbReference>
<protein>
    <submittedName>
        <fullName evidence="2">Uncharacterized protein</fullName>
    </submittedName>
</protein>
<dbReference type="Proteomes" id="UP000655225">
    <property type="component" value="Unassembled WGS sequence"/>
</dbReference>
<dbReference type="EMBL" id="JABCRI010000016">
    <property type="protein sequence ID" value="KAF8391809.1"/>
    <property type="molecule type" value="Genomic_DNA"/>
</dbReference>
<dbReference type="PROSITE" id="PS50297">
    <property type="entry name" value="ANK_REP_REGION"/>
    <property type="match status" value="2"/>
</dbReference>
<name>A0A834YMG3_TETSI</name>
<proteinExistence type="predicted"/>
<organism evidence="2 3">
    <name type="scientific">Tetracentron sinense</name>
    <name type="common">Spur-leaf</name>
    <dbReference type="NCBI Taxonomy" id="13715"/>
    <lineage>
        <taxon>Eukaryota</taxon>
        <taxon>Viridiplantae</taxon>
        <taxon>Streptophyta</taxon>
        <taxon>Embryophyta</taxon>
        <taxon>Tracheophyta</taxon>
        <taxon>Spermatophyta</taxon>
        <taxon>Magnoliopsida</taxon>
        <taxon>Trochodendrales</taxon>
        <taxon>Trochodendraceae</taxon>
        <taxon>Tetracentron</taxon>
    </lineage>
</organism>
<dbReference type="SUPFAM" id="SSF48403">
    <property type="entry name" value="Ankyrin repeat"/>
    <property type="match status" value="2"/>
</dbReference>
<dbReference type="Pfam" id="PF12796">
    <property type="entry name" value="Ank_2"/>
    <property type="match status" value="2"/>
</dbReference>
<reference evidence="2 3" key="1">
    <citation type="submission" date="2020-04" db="EMBL/GenBank/DDBJ databases">
        <title>Plant Genome Project.</title>
        <authorList>
            <person name="Zhang R.-G."/>
        </authorList>
    </citation>
    <scope>NUCLEOTIDE SEQUENCE [LARGE SCALE GENOMIC DNA]</scope>
    <source>
        <strain evidence="2">YNK0</strain>
        <tissue evidence="2">Leaf</tissue>
    </source>
</reference>
<dbReference type="Pfam" id="PF00023">
    <property type="entry name" value="Ank"/>
    <property type="match status" value="1"/>
</dbReference>
<evidence type="ECO:0000313" key="3">
    <source>
        <dbReference type="Proteomes" id="UP000655225"/>
    </source>
</evidence>
<dbReference type="PANTHER" id="PTHR24121:SF23">
    <property type="entry name" value="NO MECHANORECEPTOR POTENTIAL C, ISOFORM H"/>
    <property type="match status" value="1"/>
</dbReference>
<dbReference type="Gene3D" id="1.25.40.20">
    <property type="entry name" value="Ankyrin repeat-containing domain"/>
    <property type="match status" value="2"/>
</dbReference>
<dbReference type="PROSITE" id="PS50088">
    <property type="entry name" value="ANK_REPEAT"/>
    <property type="match status" value="2"/>
</dbReference>
<feature type="repeat" description="ANK" evidence="1">
    <location>
        <begin position="253"/>
        <end position="285"/>
    </location>
</feature>
<evidence type="ECO:0000313" key="2">
    <source>
        <dbReference type="EMBL" id="KAF8391809.1"/>
    </source>
</evidence>
<comment type="caution">
    <text evidence="2">The sequence shown here is derived from an EMBL/GenBank/DDBJ whole genome shotgun (WGS) entry which is preliminary data.</text>
</comment>
<evidence type="ECO:0000256" key="1">
    <source>
        <dbReference type="PROSITE-ProRule" id="PRU00023"/>
    </source>
</evidence>
<accession>A0A834YMG3</accession>
<dbReference type="OrthoDB" id="303876at2759"/>
<sequence length="313" mass="35516">MSGIAEFLVKKKPELIKEEDKFGRTALHYASYDRLEVVKLLIESYSSVAYIIDKDGRSALHYAAGNGHDDVTKEIIGRYPDAVDLVDHWKVPRLHLAVNRDSPDLVKYLLDKYKGRVDIDAMNKAHFTPLDLALSGKHDQQRKQVLFNFMYEQTKAAATFGRVNRIKERADRIKEHPDLIKKHVDLIKKHADLIKECTDLIRQVKEENPNLLLGVTPMGNTVFHLAAKVRDRDLVEEVYDDQCESLLAMTNSKGDTALHIAIRSGHLCIVNFLVEKSISASTSIDVEQGGNQTNYILGIQNHRNNTVLHEALR</sequence>
<dbReference type="InterPro" id="IPR002110">
    <property type="entry name" value="Ankyrin_rpt"/>
</dbReference>
<keyword evidence="3" id="KW-1185">Reference proteome</keyword>
<feature type="repeat" description="ANK" evidence="1">
    <location>
        <begin position="55"/>
        <end position="76"/>
    </location>
</feature>
<dbReference type="SMART" id="SM00248">
    <property type="entry name" value="ANK"/>
    <property type="match status" value="5"/>
</dbReference>
<dbReference type="InterPro" id="IPR036770">
    <property type="entry name" value="Ankyrin_rpt-contain_sf"/>
</dbReference>
<gene>
    <name evidence="2" type="ORF">HHK36_022043</name>
</gene>
<keyword evidence="1" id="KW-0040">ANK repeat</keyword>